<feature type="domain" description="PIPK" evidence="16">
    <location>
        <begin position="67"/>
        <end position="458"/>
    </location>
</feature>
<evidence type="ECO:0000256" key="7">
    <source>
        <dbReference type="ARBA" id="ARBA00022777"/>
    </source>
</evidence>
<keyword evidence="10" id="KW-0560">Oxidoreductase</keyword>
<dbReference type="GO" id="GO:0005886">
    <property type="term" value="C:plasma membrane"/>
    <property type="evidence" value="ECO:0007669"/>
    <property type="project" value="TreeGrafter"/>
</dbReference>
<dbReference type="Gene3D" id="3.30.810.10">
    <property type="entry name" value="2-Layer Sandwich"/>
    <property type="match status" value="1"/>
</dbReference>
<keyword evidence="9 14" id="KW-0067">ATP-binding</keyword>
<evidence type="ECO:0000256" key="4">
    <source>
        <dbReference type="ARBA" id="ARBA00022630"/>
    </source>
</evidence>
<dbReference type="Proteomes" id="UP000716291">
    <property type="component" value="Unassembled WGS sequence"/>
</dbReference>
<evidence type="ECO:0000313" key="17">
    <source>
        <dbReference type="EMBL" id="KAG1308824.1"/>
    </source>
</evidence>
<keyword evidence="4" id="KW-0285">Flavoprotein</keyword>
<dbReference type="GO" id="GO:0005524">
    <property type="term" value="F:ATP binding"/>
    <property type="evidence" value="ECO:0007669"/>
    <property type="project" value="UniProtKB-UniRule"/>
</dbReference>
<keyword evidence="8" id="KW-0274">FAD</keyword>
<dbReference type="Pfam" id="PF01504">
    <property type="entry name" value="PIP5K"/>
    <property type="match status" value="1"/>
</dbReference>
<dbReference type="GO" id="GO:0050661">
    <property type="term" value="F:NADP binding"/>
    <property type="evidence" value="ECO:0007669"/>
    <property type="project" value="InterPro"/>
</dbReference>
<organism evidence="17 18">
    <name type="scientific">Rhizopus oryzae</name>
    <name type="common">Mucormycosis agent</name>
    <name type="synonym">Rhizopus arrhizus var. delemar</name>
    <dbReference type="NCBI Taxonomy" id="64495"/>
    <lineage>
        <taxon>Eukaryota</taxon>
        <taxon>Fungi</taxon>
        <taxon>Fungi incertae sedis</taxon>
        <taxon>Mucoromycota</taxon>
        <taxon>Mucoromycotina</taxon>
        <taxon>Mucoromycetes</taxon>
        <taxon>Mucorales</taxon>
        <taxon>Mucorineae</taxon>
        <taxon>Rhizopodaceae</taxon>
        <taxon>Rhizopus</taxon>
    </lineage>
</organism>
<dbReference type="InterPro" id="IPR023610">
    <property type="entry name" value="PInositol-4/5-P-5/4-kinase"/>
</dbReference>
<dbReference type="GO" id="GO:0004499">
    <property type="term" value="F:N,N-dimethylaniline monooxygenase activity"/>
    <property type="evidence" value="ECO:0007669"/>
    <property type="project" value="InterPro"/>
</dbReference>
<dbReference type="SUPFAM" id="SSF51905">
    <property type="entry name" value="FAD/NAD(P)-binding domain"/>
    <property type="match status" value="1"/>
</dbReference>
<accession>A0A9P6XA13</accession>
<keyword evidence="7 14" id="KW-0418">Kinase</keyword>
<feature type="region of interest" description="Disordered" evidence="15">
    <location>
        <begin position="341"/>
        <end position="360"/>
    </location>
</feature>
<keyword evidence="18" id="KW-1185">Reference proteome</keyword>
<evidence type="ECO:0000256" key="12">
    <source>
        <dbReference type="ARBA" id="ARBA00080374"/>
    </source>
</evidence>
<feature type="region of interest" description="Disordered" evidence="15">
    <location>
        <begin position="1"/>
        <end position="25"/>
    </location>
</feature>
<sequence>MSVAVFNPVLNEPETSPTKRKDSGFAMDEKVISTRILPQDNTKRKTYADDTEEEEVRVTIGTKVAEGHPNYQLMYDMLTGIRIAVGRVSAKIQRPLTEEDFTAAHKLAFDETGNELTPGVKYDFKFKDYSPWVFRHLREKFHIDAADYLMSLTNKYILSEIVSPGKSGSFFYYSRDYRFIIKTIHHSEHKFMRKILKQYHEHVCHNPNTLLCRFYGLHRIKLPRGKKIHFVIMGNVLPPNKDIHATFDLKGSTFGRLTSEDEINKNPHAVLKDQNWVKKNEKIQLGEKKKKMFLTQLEKDVDTLKRLNIMDYSLLVGIHDMKKGNTECIRNQSLHIVVTPKTEEKRSAKRRRSDMMRKARRNTNTVSFESADLPLNPSEERKWCVFYADDGGFRSSDDQDKPSDKLYYVGVIDILTPYNIVKKVEHVWKSITQDKEGISAVHPIVYDILSFEELVKLITSQAQIALDHPYVFKRPIKNVAVIGAGPHGLCSARHLKETGMNVKVFERNGYIGGLWKYSDTAPPKPKIPTSRATLDESSLKEVPTDGSKYQRTFEITPELTFALLKKCPPSACYRDLITNIPSTVFAFPDFPMPKEMPVFPKHQDMLAYFESYAEAFGLLPLIELNTSVDRVMKIGDEWELVLSKYDIYPSGFVRETRWRERFDAVVAASGLHQDPYVPDIKDLAAYNKMWPTKVAHSKQFRRPEDFKDKNVLIVGVGISGVDIARSLDGFAKSIVMAYKDSFTSPFMVINIIRSKIPKDTVIKPEVVSFSNANGQVDGTITFQDGTFIKDVDQIFFCTGYKNSLGYLDGLIIRENEYQSTSQPPFADVPKSKVVLGREYALNTYHEVFLMSDPTLCFIAMARIFSLTPYYDTQAIAIARVWSGNAYVPETRWMCQLEAEFKPGLPSKINMCDIRRREVYVSWLNYQANKMGKSDLPQVKNFDDDYEQEGESRPQIWCDFTDAHLQKTKERIRKELESLLP</sequence>
<dbReference type="PROSITE" id="PS51455">
    <property type="entry name" value="PIPK"/>
    <property type="match status" value="1"/>
</dbReference>
<dbReference type="AlphaFoldDB" id="A0A9P6XA13"/>
<dbReference type="PRINTS" id="PR00419">
    <property type="entry name" value="ADXRDTASE"/>
</dbReference>
<keyword evidence="6 14" id="KW-0547">Nucleotide-binding</keyword>
<dbReference type="PANTHER" id="PTHR23086:SF8">
    <property type="entry name" value="PHOSPHATIDYLINOSITOL 5-PHOSPHATE 4-KINASE, ISOFORM A"/>
    <property type="match status" value="1"/>
</dbReference>
<evidence type="ECO:0000256" key="10">
    <source>
        <dbReference type="ARBA" id="ARBA00023002"/>
    </source>
</evidence>
<evidence type="ECO:0000256" key="3">
    <source>
        <dbReference type="ARBA" id="ARBA00022553"/>
    </source>
</evidence>
<dbReference type="SUPFAM" id="SSF56104">
    <property type="entry name" value="SAICAR synthase-like"/>
    <property type="match status" value="1"/>
</dbReference>
<name>A0A9P6XA13_RHIOR</name>
<dbReference type="GO" id="GO:0046854">
    <property type="term" value="P:phosphatidylinositol phosphate biosynthetic process"/>
    <property type="evidence" value="ECO:0007669"/>
    <property type="project" value="UniProtKB-ARBA"/>
</dbReference>
<dbReference type="FunFam" id="3.30.800.10:FF:000009">
    <property type="entry name" value="Phosphatidylinositol 4-phosphate 5-kinase its3"/>
    <property type="match status" value="1"/>
</dbReference>
<evidence type="ECO:0000256" key="6">
    <source>
        <dbReference type="ARBA" id="ARBA00022741"/>
    </source>
</evidence>
<evidence type="ECO:0000256" key="15">
    <source>
        <dbReference type="SAM" id="MobiDB-lite"/>
    </source>
</evidence>
<dbReference type="PANTHER" id="PTHR23086">
    <property type="entry name" value="PHOSPHATIDYLINOSITOL-4-PHOSPHATE 5-KINASE"/>
    <property type="match status" value="1"/>
</dbReference>
<evidence type="ECO:0000256" key="2">
    <source>
        <dbReference type="ARBA" id="ARBA00012172"/>
    </source>
</evidence>
<evidence type="ECO:0000256" key="13">
    <source>
        <dbReference type="ARBA" id="ARBA00082306"/>
    </source>
</evidence>
<dbReference type="Gene3D" id="3.50.50.60">
    <property type="entry name" value="FAD/NAD(P)-binding domain"/>
    <property type="match status" value="2"/>
</dbReference>
<keyword evidence="3" id="KW-0597">Phosphoprotein</keyword>
<dbReference type="InterPro" id="IPR027484">
    <property type="entry name" value="PInositol-4-P-5-kinase_N"/>
</dbReference>
<dbReference type="Pfam" id="PF13450">
    <property type="entry name" value="NAD_binding_8"/>
    <property type="match status" value="1"/>
</dbReference>
<proteinExistence type="predicted"/>
<evidence type="ECO:0000259" key="16">
    <source>
        <dbReference type="PROSITE" id="PS51455"/>
    </source>
</evidence>
<dbReference type="InterPro" id="IPR002498">
    <property type="entry name" value="PInositol-4-P-4/5-kinase_core"/>
</dbReference>
<evidence type="ECO:0000256" key="9">
    <source>
        <dbReference type="ARBA" id="ARBA00022840"/>
    </source>
</evidence>
<dbReference type="EC" id="2.7.1.68" evidence="2"/>
<dbReference type="GO" id="GO:0016308">
    <property type="term" value="F:1-phosphatidylinositol-4-phosphate 5-kinase activity"/>
    <property type="evidence" value="ECO:0007669"/>
    <property type="project" value="UniProtKB-EC"/>
</dbReference>
<protein>
    <recommendedName>
        <fullName evidence="2">1-phosphatidylinositol-4-phosphate 5-kinase</fullName>
        <ecNumber evidence="2">2.7.1.68</ecNumber>
    </recommendedName>
    <alternativeName>
        <fullName evidence="13">1-phosphatidylinositol 4-phosphate kinase</fullName>
    </alternativeName>
    <alternativeName>
        <fullName evidence="11">Diphosphoinositide kinase</fullName>
    </alternativeName>
    <alternativeName>
        <fullName evidence="12">PIP5K</fullName>
    </alternativeName>
</protein>
<evidence type="ECO:0000256" key="5">
    <source>
        <dbReference type="ARBA" id="ARBA00022679"/>
    </source>
</evidence>
<evidence type="ECO:0000256" key="1">
    <source>
        <dbReference type="ARBA" id="ARBA00000444"/>
    </source>
</evidence>
<dbReference type="SMART" id="SM00330">
    <property type="entry name" value="PIPKc"/>
    <property type="match status" value="1"/>
</dbReference>
<evidence type="ECO:0000256" key="14">
    <source>
        <dbReference type="PROSITE-ProRule" id="PRU00781"/>
    </source>
</evidence>
<dbReference type="InterPro" id="IPR027483">
    <property type="entry name" value="PInositol-4-P-4/5-kinase_C_sf"/>
</dbReference>
<dbReference type="CDD" id="cd17303">
    <property type="entry name" value="PIPKc_PIP5K_yeast_like"/>
    <property type="match status" value="1"/>
</dbReference>
<dbReference type="Pfam" id="PF00743">
    <property type="entry name" value="FMO-like"/>
    <property type="match status" value="1"/>
</dbReference>
<evidence type="ECO:0000256" key="11">
    <source>
        <dbReference type="ARBA" id="ARBA00078403"/>
    </source>
</evidence>
<gene>
    <name evidence="17" type="ORF">G6F64_005765</name>
</gene>
<keyword evidence="5 14" id="KW-0808">Transferase</keyword>
<dbReference type="InterPro" id="IPR036188">
    <property type="entry name" value="FAD/NAD-bd_sf"/>
</dbReference>
<dbReference type="InterPro" id="IPR020946">
    <property type="entry name" value="Flavin_mOase-like"/>
</dbReference>
<comment type="caution">
    <text evidence="17">The sequence shown here is derived from an EMBL/GenBank/DDBJ whole genome shotgun (WGS) entry which is preliminary data.</text>
</comment>
<dbReference type="Gene3D" id="3.30.800.10">
    <property type="entry name" value="Phosphatidylinositol Phosphate Kinase II Beta"/>
    <property type="match status" value="1"/>
</dbReference>
<comment type="catalytic activity">
    <reaction evidence="1">
        <text>a 1,2-diacyl-sn-glycero-3-phospho-(1D-myo-inositol 4-phosphate) + ATP = a 1,2-diacyl-sn-glycero-3-phospho-(1D-myo-inositol-4,5-bisphosphate) + ADP + H(+)</text>
        <dbReference type="Rhea" id="RHEA:14425"/>
        <dbReference type="ChEBI" id="CHEBI:15378"/>
        <dbReference type="ChEBI" id="CHEBI:30616"/>
        <dbReference type="ChEBI" id="CHEBI:58178"/>
        <dbReference type="ChEBI" id="CHEBI:58456"/>
        <dbReference type="ChEBI" id="CHEBI:456216"/>
        <dbReference type="EC" id="2.7.1.68"/>
    </reaction>
</comment>
<evidence type="ECO:0000313" key="18">
    <source>
        <dbReference type="Proteomes" id="UP000716291"/>
    </source>
</evidence>
<dbReference type="EMBL" id="JAANQT010000726">
    <property type="protein sequence ID" value="KAG1308824.1"/>
    <property type="molecule type" value="Genomic_DNA"/>
</dbReference>
<evidence type="ECO:0000256" key="8">
    <source>
        <dbReference type="ARBA" id="ARBA00022827"/>
    </source>
</evidence>
<reference evidence="17" key="1">
    <citation type="journal article" date="2020" name="Microb. Genom.">
        <title>Genetic diversity of clinical and environmental Mucorales isolates obtained from an investigation of mucormycosis cases among solid organ transplant recipients.</title>
        <authorList>
            <person name="Nguyen M.H."/>
            <person name="Kaul D."/>
            <person name="Muto C."/>
            <person name="Cheng S.J."/>
            <person name="Richter R.A."/>
            <person name="Bruno V.M."/>
            <person name="Liu G."/>
            <person name="Beyhan S."/>
            <person name="Sundermann A.J."/>
            <person name="Mounaud S."/>
            <person name="Pasculle A.W."/>
            <person name="Nierman W.C."/>
            <person name="Driscoll E."/>
            <person name="Cumbie R."/>
            <person name="Clancy C.J."/>
            <person name="Dupont C.L."/>
        </authorList>
    </citation>
    <scope>NUCLEOTIDE SEQUENCE</scope>
    <source>
        <strain evidence="17">GL11</strain>
    </source>
</reference>
<dbReference type="GO" id="GO:0050660">
    <property type="term" value="F:flavin adenine dinucleotide binding"/>
    <property type="evidence" value="ECO:0007669"/>
    <property type="project" value="InterPro"/>
</dbReference>